<dbReference type="PANTHER" id="PTHR46660:SF2">
    <property type="entry name" value="GLYCOSYLTRANSFERASE 1 DOMAIN-CONTAINING PROTEIN 1"/>
    <property type="match status" value="1"/>
</dbReference>
<gene>
    <name evidence="2" type="ORF">HYY65_09185</name>
</gene>
<evidence type="ECO:0000313" key="2">
    <source>
        <dbReference type="EMBL" id="MBI3015213.1"/>
    </source>
</evidence>
<dbReference type="GO" id="GO:0016757">
    <property type="term" value="F:glycosyltransferase activity"/>
    <property type="evidence" value="ECO:0007669"/>
    <property type="project" value="InterPro"/>
</dbReference>
<proteinExistence type="predicted"/>
<dbReference type="Proteomes" id="UP000741360">
    <property type="component" value="Unassembled WGS sequence"/>
</dbReference>
<dbReference type="SUPFAM" id="SSF53756">
    <property type="entry name" value="UDP-Glycosyltransferase/glycogen phosphorylase"/>
    <property type="match status" value="1"/>
</dbReference>
<evidence type="ECO:0000313" key="3">
    <source>
        <dbReference type="Proteomes" id="UP000741360"/>
    </source>
</evidence>
<dbReference type="InterPro" id="IPR052622">
    <property type="entry name" value="Glycosyltransferase_G1"/>
</dbReference>
<name>A0A932GQG7_UNCTE</name>
<comment type="caution">
    <text evidence="2">The sequence shown here is derived from an EMBL/GenBank/DDBJ whole genome shotgun (WGS) entry which is preliminary data.</text>
</comment>
<dbReference type="PANTHER" id="PTHR46660">
    <property type="match status" value="1"/>
</dbReference>
<dbReference type="Gene3D" id="3.40.50.2000">
    <property type="entry name" value="Glycogen Phosphorylase B"/>
    <property type="match status" value="3"/>
</dbReference>
<protein>
    <submittedName>
        <fullName evidence="2">Glycosyltransferase family 4 protein</fullName>
    </submittedName>
</protein>
<sequence length="345" mass="37724">MRVAILTPHFFPSVTGNSVTAGRLAKGLAARGAEVEIVNTEIDQDPARILSRLEDFAPEVLHGLNAFRTGNLLLETAQKLGLPTVLTITGTDAYQNLPDESQRPRVVEILNSVDAIVVFHEAVRAHLSLHAPGVVAKVVVIPQAVDLPEGEGDPLERIPPAPNRFLFLIAAGIRPVKNVSFSLAPLSRLVRSFPQVRLVIAGPILDPVLGKTFLEQISVLPWVHYLEAVPHHQMRALYEAVQVLINSSRSEGGMANSLLEAMSVGVPVLASRIQGNTTIVEDGVNGFLFSGEEEFLEKARLLVADGDLRHRLGEAGRELIRREFPPDREVSSYLRLYRKLIEGIP</sequence>
<reference evidence="2" key="1">
    <citation type="submission" date="2020-07" db="EMBL/GenBank/DDBJ databases">
        <title>Huge and variable diversity of episymbiotic CPR bacteria and DPANN archaea in groundwater ecosystems.</title>
        <authorList>
            <person name="He C.Y."/>
            <person name="Keren R."/>
            <person name="Whittaker M."/>
            <person name="Farag I.F."/>
            <person name="Doudna J."/>
            <person name="Cate J.H.D."/>
            <person name="Banfield J.F."/>
        </authorList>
    </citation>
    <scope>NUCLEOTIDE SEQUENCE</scope>
    <source>
        <strain evidence="2">NC_groundwater_717_Ag_S-0.2um_59_8</strain>
    </source>
</reference>
<dbReference type="InterPro" id="IPR001296">
    <property type="entry name" value="Glyco_trans_1"/>
</dbReference>
<dbReference type="AlphaFoldDB" id="A0A932GQG7"/>
<evidence type="ECO:0000259" key="1">
    <source>
        <dbReference type="Pfam" id="PF00534"/>
    </source>
</evidence>
<accession>A0A932GQG7</accession>
<dbReference type="Pfam" id="PF00534">
    <property type="entry name" value="Glycos_transf_1"/>
    <property type="match status" value="1"/>
</dbReference>
<dbReference type="CDD" id="cd03801">
    <property type="entry name" value="GT4_PimA-like"/>
    <property type="match status" value="1"/>
</dbReference>
<feature type="domain" description="Glycosyl transferase family 1" evidence="1">
    <location>
        <begin position="162"/>
        <end position="318"/>
    </location>
</feature>
<dbReference type="EMBL" id="JACPSX010000175">
    <property type="protein sequence ID" value="MBI3015213.1"/>
    <property type="molecule type" value="Genomic_DNA"/>
</dbReference>
<organism evidence="2 3">
    <name type="scientific">Tectimicrobiota bacterium</name>
    <dbReference type="NCBI Taxonomy" id="2528274"/>
    <lineage>
        <taxon>Bacteria</taxon>
        <taxon>Pseudomonadati</taxon>
        <taxon>Nitrospinota/Tectimicrobiota group</taxon>
        <taxon>Candidatus Tectimicrobiota</taxon>
    </lineage>
</organism>